<dbReference type="PANTHER" id="PTHR43792:SF8">
    <property type="entry name" value="[RIBOSOMAL PROTEIN US5]-ALANINE N-ACETYLTRANSFERASE"/>
    <property type="match status" value="1"/>
</dbReference>
<dbReference type="GO" id="GO:0016747">
    <property type="term" value="F:acyltransferase activity, transferring groups other than amino-acyl groups"/>
    <property type="evidence" value="ECO:0007669"/>
    <property type="project" value="InterPro"/>
</dbReference>
<protein>
    <submittedName>
        <fullName evidence="5">RimJ/RimL family protein N-acetyltransferase</fullName>
    </submittedName>
</protein>
<dbReference type="EMBL" id="JAAOYM010000002">
    <property type="protein sequence ID" value="NIJ14516.1"/>
    <property type="molecule type" value="Genomic_DNA"/>
</dbReference>
<evidence type="ECO:0000259" key="4">
    <source>
        <dbReference type="PROSITE" id="PS51186"/>
    </source>
</evidence>
<dbReference type="Gene3D" id="3.40.630.30">
    <property type="match status" value="1"/>
</dbReference>
<dbReference type="SUPFAM" id="SSF55729">
    <property type="entry name" value="Acyl-CoA N-acyltransferases (Nat)"/>
    <property type="match status" value="1"/>
</dbReference>
<reference evidence="5 6" key="1">
    <citation type="submission" date="2020-03" db="EMBL/GenBank/DDBJ databases">
        <title>Sequencing the genomes of 1000 actinobacteria strains.</title>
        <authorList>
            <person name="Klenk H.-P."/>
        </authorList>
    </citation>
    <scope>NUCLEOTIDE SEQUENCE [LARGE SCALE GENOMIC DNA]</scope>
    <source>
        <strain evidence="5 6">DSM 45685</strain>
    </source>
</reference>
<dbReference type="InterPro" id="IPR000182">
    <property type="entry name" value="GNAT_dom"/>
</dbReference>
<dbReference type="InterPro" id="IPR016181">
    <property type="entry name" value="Acyl_CoA_acyltransferase"/>
</dbReference>
<organism evidence="5 6">
    <name type="scientific">Saccharomonospora amisosensis</name>
    <dbReference type="NCBI Taxonomy" id="1128677"/>
    <lineage>
        <taxon>Bacteria</taxon>
        <taxon>Bacillati</taxon>
        <taxon>Actinomycetota</taxon>
        <taxon>Actinomycetes</taxon>
        <taxon>Pseudonocardiales</taxon>
        <taxon>Pseudonocardiaceae</taxon>
        <taxon>Saccharomonospora</taxon>
    </lineage>
</organism>
<dbReference type="PANTHER" id="PTHR43792">
    <property type="entry name" value="GNAT FAMILY, PUTATIVE (AFU_ORTHOLOGUE AFUA_3G00765)-RELATED-RELATED"/>
    <property type="match status" value="1"/>
</dbReference>
<dbReference type="InterPro" id="IPR051531">
    <property type="entry name" value="N-acetyltransferase"/>
</dbReference>
<keyword evidence="1 5" id="KW-0808">Transferase</keyword>
<dbReference type="PROSITE" id="PS51186">
    <property type="entry name" value="GNAT"/>
    <property type="match status" value="1"/>
</dbReference>
<feature type="domain" description="N-acetyltransferase" evidence="4">
    <location>
        <begin position="17"/>
        <end position="181"/>
    </location>
</feature>
<comment type="similarity">
    <text evidence="3">Belongs to the acetyltransferase family. RimJ subfamily.</text>
</comment>
<gene>
    <name evidence="5" type="ORF">FHU38_004917</name>
</gene>
<dbReference type="Pfam" id="PF13302">
    <property type="entry name" value="Acetyltransf_3"/>
    <property type="match status" value="1"/>
</dbReference>
<comment type="caution">
    <text evidence="5">The sequence shown here is derived from an EMBL/GenBank/DDBJ whole genome shotgun (WGS) entry which is preliminary data.</text>
</comment>
<evidence type="ECO:0000256" key="3">
    <source>
        <dbReference type="ARBA" id="ARBA00038502"/>
    </source>
</evidence>
<dbReference type="RefSeq" id="WP_167176723.1">
    <property type="nucleotide sequence ID" value="NZ_JAAOYM010000002.1"/>
</dbReference>
<proteinExistence type="inferred from homology"/>
<evidence type="ECO:0000313" key="6">
    <source>
        <dbReference type="Proteomes" id="UP000545493"/>
    </source>
</evidence>
<dbReference type="Proteomes" id="UP000545493">
    <property type="component" value="Unassembled WGS sequence"/>
</dbReference>
<evidence type="ECO:0000313" key="5">
    <source>
        <dbReference type="EMBL" id="NIJ14516.1"/>
    </source>
</evidence>
<accession>A0A7X5ZTE4</accession>
<sequence length="188" mass="20862">MTSQQATERVALAGQRVRLREFTDDDIDGVCSLVGDDRVTWYLSFNSRDRDQARDMLTGILERAQQQPRTEYYLAVTPLDDDQLVGFARLAFAGVQAAKLGYAIAHDHQRRGYATDAVRTMLDFAFGPLGRHRVSAAIGPENAASLAVVERVGFTREGVLRDHVFTNGAWRDSVLFSILADEWTPSAG</sequence>
<name>A0A7X5ZTE4_9PSEU</name>
<keyword evidence="2" id="KW-0012">Acyltransferase</keyword>
<evidence type="ECO:0000256" key="1">
    <source>
        <dbReference type="ARBA" id="ARBA00022679"/>
    </source>
</evidence>
<dbReference type="AlphaFoldDB" id="A0A7X5ZTE4"/>
<keyword evidence="6" id="KW-1185">Reference proteome</keyword>
<evidence type="ECO:0000256" key="2">
    <source>
        <dbReference type="ARBA" id="ARBA00023315"/>
    </source>
</evidence>